<dbReference type="Pfam" id="PF00892">
    <property type="entry name" value="EamA"/>
    <property type="match status" value="2"/>
</dbReference>
<evidence type="ECO:0000256" key="6">
    <source>
        <dbReference type="RuleBase" id="RU363077"/>
    </source>
</evidence>
<dbReference type="GO" id="GO:0016020">
    <property type="term" value="C:membrane"/>
    <property type="evidence" value="ECO:0007669"/>
    <property type="project" value="UniProtKB-SubCell"/>
</dbReference>
<evidence type="ECO:0000256" key="7">
    <source>
        <dbReference type="SAM" id="MobiDB-lite"/>
    </source>
</evidence>
<organism evidence="9 10">
    <name type="scientific">Stephania yunnanensis</name>
    <dbReference type="NCBI Taxonomy" id="152371"/>
    <lineage>
        <taxon>Eukaryota</taxon>
        <taxon>Viridiplantae</taxon>
        <taxon>Streptophyta</taxon>
        <taxon>Embryophyta</taxon>
        <taxon>Tracheophyta</taxon>
        <taxon>Spermatophyta</taxon>
        <taxon>Magnoliopsida</taxon>
        <taxon>Ranunculales</taxon>
        <taxon>Menispermaceae</taxon>
        <taxon>Menispermoideae</taxon>
        <taxon>Cissampelideae</taxon>
        <taxon>Stephania</taxon>
    </lineage>
</organism>
<feature type="transmembrane region" description="Helical" evidence="6">
    <location>
        <begin position="109"/>
        <end position="131"/>
    </location>
</feature>
<accession>A0AAP0K0I2</accession>
<dbReference type="GO" id="GO:0022857">
    <property type="term" value="F:transmembrane transporter activity"/>
    <property type="evidence" value="ECO:0007669"/>
    <property type="project" value="InterPro"/>
</dbReference>
<dbReference type="Proteomes" id="UP001420932">
    <property type="component" value="Unassembled WGS sequence"/>
</dbReference>
<evidence type="ECO:0000313" key="10">
    <source>
        <dbReference type="Proteomes" id="UP001420932"/>
    </source>
</evidence>
<sequence length="396" mass="43032">MAAAAEGNGSQRGEAWKAHGAMVLVQILNGVYHVITKVALNDGVNQAVFCIFRDIIALSVLAPTAYCRERRVRPPLTKRLVVSFFLLGLTGIFGNQLLFLLGLSYTNPTYAAATQPAIPVFTFILAVAMGTEKVNLFRTEGRCKVGGTIICVFGAIFMVLYRGYTIFGNLQSELTTQGEIIATAQPEPAGWLVSTLLEFGLDRWHIGVLCLIGNCFCMALYLAVQAPLLMRYPANLSLTAYSYFFGTVLMILTGLFSTNEWTNWNLSMSEIVAVVYAGIFASAVNYGILTWSNKILGPALVALYMPVQPLASAFLSRIFLGSPIYLGSVIGGFLIVAGLYMVTWASYSEKKQAALTVQSRDSEPLILRDPMMMNRGSHPKGSIFSGPSAALPKLLD</sequence>
<dbReference type="EMBL" id="JBBNAF010000005">
    <property type="protein sequence ID" value="KAK9142863.1"/>
    <property type="molecule type" value="Genomic_DNA"/>
</dbReference>
<evidence type="ECO:0000256" key="3">
    <source>
        <dbReference type="ARBA" id="ARBA00022692"/>
    </source>
</evidence>
<feature type="transmembrane region" description="Helical" evidence="6">
    <location>
        <begin position="268"/>
        <end position="288"/>
    </location>
</feature>
<evidence type="ECO:0000256" key="1">
    <source>
        <dbReference type="ARBA" id="ARBA00004141"/>
    </source>
</evidence>
<evidence type="ECO:0000256" key="5">
    <source>
        <dbReference type="ARBA" id="ARBA00023136"/>
    </source>
</evidence>
<feature type="transmembrane region" description="Helical" evidence="6">
    <location>
        <begin position="80"/>
        <end position="103"/>
    </location>
</feature>
<feature type="transmembrane region" description="Helical" evidence="6">
    <location>
        <begin position="295"/>
        <end position="318"/>
    </location>
</feature>
<feature type="region of interest" description="Disordered" evidence="7">
    <location>
        <begin position="376"/>
        <end position="396"/>
    </location>
</feature>
<comment type="similarity">
    <text evidence="2 6">Belongs to the drug/metabolite transporter (DMT) superfamily. Plant drug/metabolite exporter (P-DME) (TC 2.A.7.4) family.</text>
</comment>
<keyword evidence="10" id="KW-1185">Reference proteome</keyword>
<feature type="transmembrane region" description="Helical" evidence="6">
    <location>
        <begin position="143"/>
        <end position="164"/>
    </location>
</feature>
<feature type="transmembrane region" description="Helical" evidence="6">
    <location>
        <begin position="204"/>
        <end position="224"/>
    </location>
</feature>
<evidence type="ECO:0000256" key="2">
    <source>
        <dbReference type="ARBA" id="ARBA00007635"/>
    </source>
</evidence>
<feature type="transmembrane region" description="Helical" evidence="6">
    <location>
        <begin position="324"/>
        <end position="342"/>
    </location>
</feature>
<dbReference type="InterPro" id="IPR000620">
    <property type="entry name" value="EamA_dom"/>
</dbReference>
<keyword evidence="4 6" id="KW-1133">Transmembrane helix</keyword>
<dbReference type="InterPro" id="IPR030184">
    <property type="entry name" value="WAT1-related"/>
</dbReference>
<feature type="domain" description="EamA" evidence="8">
    <location>
        <begin position="206"/>
        <end position="343"/>
    </location>
</feature>
<comment type="caution">
    <text evidence="9">The sequence shown here is derived from an EMBL/GenBank/DDBJ whole genome shotgun (WGS) entry which is preliminary data.</text>
</comment>
<evidence type="ECO:0000259" key="8">
    <source>
        <dbReference type="Pfam" id="PF00892"/>
    </source>
</evidence>
<gene>
    <name evidence="9" type="ORF">Syun_012263</name>
</gene>
<reference evidence="9 10" key="1">
    <citation type="submission" date="2024-01" db="EMBL/GenBank/DDBJ databases">
        <title>Genome assemblies of Stephania.</title>
        <authorList>
            <person name="Yang L."/>
        </authorList>
    </citation>
    <scope>NUCLEOTIDE SEQUENCE [LARGE SCALE GENOMIC DNA]</scope>
    <source>
        <strain evidence="9">YNDBR</strain>
        <tissue evidence="9">Leaf</tissue>
    </source>
</reference>
<dbReference type="SUPFAM" id="SSF103481">
    <property type="entry name" value="Multidrug resistance efflux transporter EmrE"/>
    <property type="match status" value="2"/>
</dbReference>
<evidence type="ECO:0000256" key="4">
    <source>
        <dbReference type="ARBA" id="ARBA00022989"/>
    </source>
</evidence>
<name>A0AAP0K0I2_9MAGN</name>
<dbReference type="AlphaFoldDB" id="A0AAP0K0I2"/>
<feature type="domain" description="EamA" evidence="8">
    <location>
        <begin position="21"/>
        <end position="159"/>
    </location>
</feature>
<keyword evidence="5 6" id="KW-0472">Membrane</keyword>
<protein>
    <recommendedName>
        <fullName evidence="6">WAT1-related protein</fullName>
    </recommendedName>
</protein>
<feature type="transmembrane region" description="Helical" evidence="6">
    <location>
        <begin position="236"/>
        <end position="256"/>
    </location>
</feature>
<keyword evidence="3 6" id="KW-0812">Transmembrane</keyword>
<dbReference type="PANTHER" id="PTHR31218">
    <property type="entry name" value="WAT1-RELATED PROTEIN"/>
    <property type="match status" value="1"/>
</dbReference>
<evidence type="ECO:0000313" key="9">
    <source>
        <dbReference type="EMBL" id="KAK9142863.1"/>
    </source>
</evidence>
<proteinExistence type="inferred from homology"/>
<dbReference type="InterPro" id="IPR037185">
    <property type="entry name" value="EmrE-like"/>
</dbReference>
<comment type="subcellular location">
    <subcellularLocation>
        <location evidence="1 6">Membrane</location>
        <topology evidence="1 6">Multi-pass membrane protein</topology>
    </subcellularLocation>
</comment>